<dbReference type="GO" id="GO:0004672">
    <property type="term" value="F:protein kinase activity"/>
    <property type="evidence" value="ECO:0007669"/>
    <property type="project" value="InterPro"/>
</dbReference>
<dbReference type="Proteomes" id="UP000325577">
    <property type="component" value="Linkage Group LG9"/>
</dbReference>
<keyword evidence="7 11" id="KW-1133">Transmembrane helix</keyword>
<evidence type="ECO:0000256" key="2">
    <source>
        <dbReference type="ARBA" id="ARBA00022475"/>
    </source>
</evidence>
<keyword evidence="3 11" id="KW-0812">Transmembrane</keyword>
<evidence type="ECO:0000256" key="3">
    <source>
        <dbReference type="ARBA" id="ARBA00022692"/>
    </source>
</evidence>
<comment type="subcellular location">
    <subcellularLocation>
        <location evidence="1">Cell membrane</location>
        <topology evidence="1">Single-pass membrane protein</topology>
    </subcellularLocation>
</comment>
<dbReference type="OrthoDB" id="4062651at2759"/>
<keyword evidence="6" id="KW-0067">ATP-binding</keyword>
<feature type="region of interest" description="Disordered" evidence="10">
    <location>
        <begin position="241"/>
        <end position="265"/>
    </location>
</feature>
<evidence type="ECO:0000256" key="8">
    <source>
        <dbReference type="ARBA" id="ARBA00023136"/>
    </source>
</evidence>
<dbReference type="Pfam" id="PF23473">
    <property type="entry name" value="LysM3_LYK4_5"/>
    <property type="match status" value="1"/>
</dbReference>
<dbReference type="PANTHER" id="PTHR45927">
    <property type="entry name" value="LYSM-DOMAIN RECEPTOR-LIKE KINASE-RELATED"/>
    <property type="match status" value="1"/>
</dbReference>
<dbReference type="Pfam" id="PF23446">
    <property type="entry name" value="LysM1_NFP_LYK"/>
    <property type="match status" value="1"/>
</dbReference>
<sequence>MKMAVGVGVFFLYWVLLLLLQCQVSVGQQTYVNNKQLDCEQNYTNTLGFVCNGASSCLSYLTFRSNPPYNSPVSIGYLLNVNPSDIARLNDISDVQTIPTDTLVIVPLNCSCSSSGYYQYNASYVLKSTDETYFTVANITYEGLTTCQALIAQNPTYFRNLVVGLNVTIPLRCACPTSNQTATGVNYLLSYLIAVGDNVESIGDTFGGVGIQSILDANELSSNDLIFPFTPLLVPLKTEPTINTTVSQPPPPPSPPQLPAVPSGGSSNSSHKWVFVGIGVGAAFLILVLAGFLIWFFRRHRRQAKPIPGPPKGKKPDESADYTDLPNNKSSSVSVSSEGVRYAIESLAVYKFEDLQKATGLSGFCVHEGNTYLVYEYAEKGSVSDWLHDSKKRNQRYGTSLSWKQRVQIAYDVADALNYLHNYTNPPYVHKNLKSSNILLDGNMRAKIANFGLARRLENQDQGGLQLTRHVVGTHGYMAPEYIENGLVTPKLDVFALGVVMLELLSGREAAAARGDEEELLHVRIKQVVGEEKNVREKLRGFMDEGLGQEYPLDLVYSMAQLANKCVHHDLNSRPSIHEVFMILSKIRSSSLDWDPSDELESSRSLGRGR</sequence>
<dbReference type="Gene3D" id="1.10.510.10">
    <property type="entry name" value="Transferase(Phosphotransferase) domain 1"/>
    <property type="match status" value="1"/>
</dbReference>
<dbReference type="PROSITE" id="PS51782">
    <property type="entry name" value="LYSM"/>
    <property type="match status" value="1"/>
</dbReference>
<dbReference type="Pfam" id="PF23472">
    <property type="entry name" value="LysM2_CERK1_LYK3_4_5"/>
    <property type="match status" value="1"/>
</dbReference>
<feature type="domain" description="Protein kinase" evidence="13">
    <location>
        <begin position="272"/>
        <end position="587"/>
    </location>
</feature>
<dbReference type="SUPFAM" id="SSF56112">
    <property type="entry name" value="Protein kinase-like (PK-like)"/>
    <property type="match status" value="1"/>
</dbReference>
<evidence type="ECO:0000259" key="13">
    <source>
        <dbReference type="PROSITE" id="PS50011"/>
    </source>
</evidence>
<feature type="signal peptide" evidence="12">
    <location>
        <begin position="1"/>
        <end position="27"/>
    </location>
</feature>
<evidence type="ECO:0000313" key="16">
    <source>
        <dbReference type="Proteomes" id="UP000325577"/>
    </source>
</evidence>
<evidence type="ECO:0000256" key="5">
    <source>
        <dbReference type="ARBA" id="ARBA00022741"/>
    </source>
</evidence>
<proteinExistence type="predicted"/>
<keyword evidence="5" id="KW-0547">Nucleotide-binding</keyword>
<dbReference type="Gene3D" id="3.10.350.10">
    <property type="entry name" value="LysM domain"/>
    <property type="match status" value="1"/>
</dbReference>
<evidence type="ECO:0000256" key="6">
    <source>
        <dbReference type="ARBA" id="ARBA00022840"/>
    </source>
</evidence>
<dbReference type="FunFam" id="1.10.510.10:FF:000468">
    <property type="entry name" value="PTI1-like tyrosine-protein kinase 3"/>
    <property type="match status" value="1"/>
</dbReference>
<keyword evidence="4 12" id="KW-0732">Signal</keyword>
<evidence type="ECO:0000256" key="11">
    <source>
        <dbReference type="SAM" id="Phobius"/>
    </source>
</evidence>
<dbReference type="Pfam" id="PF00069">
    <property type="entry name" value="Pkinase"/>
    <property type="match status" value="1"/>
</dbReference>
<feature type="region of interest" description="Disordered" evidence="10">
    <location>
        <begin position="305"/>
        <end position="333"/>
    </location>
</feature>
<accession>A0A5J4ZBG9</accession>
<keyword evidence="16" id="KW-1185">Reference proteome</keyword>
<protein>
    <recommendedName>
        <fullName evidence="17">Protein kinase domain-containing protein</fullName>
    </recommendedName>
</protein>
<dbReference type="GO" id="GO:0005524">
    <property type="term" value="F:ATP binding"/>
    <property type="evidence" value="ECO:0007669"/>
    <property type="project" value="UniProtKB-KW"/>
</dbReference>
<dbReference type="AlphaFoldDB" id="A0A5J4ZBG9"/>
<feature type="domain" description="LysM" evidence="14">
    <location>
        <begin position="189"/>
        <end position="234"/>
    </location>
</feature>
<dbReference type="GO" id="GO:0005886">
    <property type="term" value="C:plasma membrane"/>
    <property type="evidence" value="ECO:0007669"/>
    <property type="project" value="UniProtKB-SubCell"/>
</dbReference>
<dbReference type="InterPro" id="IPR018392">
    <property type="entry name" value="LysM"/>
</dbReference>
<keyword evidence="9" id="KW-1015">Disulfide bond</keyword>
<dbReference type="PANTHER" id="PTHR45927:SF6">
    <property type="entry name" value="PROTEIN LYK5"/>
    <property type="match status" value="1"/>
</dbReference>
<evidence type="ECO:0008006" key="17">
    <source>
        <dbReference type="Google" id="ProtNLM"/>
    </source>
</evidence>
<dbReference type="InterPro" id="IPR056561">
    <property type="entry name" value="NFP_LYK_LysM1"/>
</dbReference>
<evidence type="ECO:0000256" key="4">
    <source>
        <dbReference type="ARBA" id="ARBA00022729"/>
    </source>
</evidence>
<dbReference type="InterPro" id="IPR000719">
    <property type="entry name" value="Prot_kinase_dom"/>
</dbReference>
<evidence type="ECO:0000256" key="12">
    <source>
        <dbReference type="SAM" id="SignalP"/>
    </source>
</evidence>
<keyword evidence="2" id="KW-1003">Cell membrane</keyword>
<name>A0A5J4ZBG9_9ASTE</name>
<dbReference type="PROSITE" id="PS50011">
    <property type="entry name" value="PROTEIN_KINASE_DOM"/>
    <property type="match status" value="1"/>
</dbReference>
<dbReference type="EMBL" id="CM018052">
    <property type="protein sequence ID" value="KAA8514707.1"/>
    <property type="molecule type" value="Genomic_DNA"/>
</dbReference>
<reference evidence="15 16" key="1">
    <citation type="submission" date="2019-09" db="EMBL/GenBank/DDBJ databases">
        <title>A chromosome-level genome assembly of the Chinese tupelo Nyssa sinensis.</title>
        <authorList>
            <person name="Yang X."/>
            <person name="Kang M."/>
            <person name="Yang Y."/>
            <person name="Xiong H."/>
            <person name="Wang M."/>
            <person name="Zhang Z."/>
            <person name="Wang Z."/>
            <person name="Wu H."/>
            <person name="Ma T."/>
            <person name="Liu J."/>
            <person name="Xi Z."/>
        </authorList>
    </citation>
    <scope>NUCLEOTIDE SEQUENCE [LARGE SCALE GENOMIC DNA]</scope>
    <source>
        <strain evidence="15">J267</strain>
        <tissue evidence="15">Leaf</tissue>
    </source>
</reference>
<dbReference type="InterPro" id="IPR056563">
    <property type="entry name" value="LysM3_LYK4_5"/>
</dbReference>
<dbReference type="InterPro" id="IPR052611">
    <property type="entry name" value="Plant_RLK_LysM"/>
</dbReference>
<dbReference type="InterPro" id="IPR011009">
    <property type="entry name" value="Kinase-like_dom_sf"/>
</dbReference>
<dbReference type="GO" id="GO:0051707">
    <property type="term" value="P:response to other organism"/>
    <property type="evidence" value="ECO:0007669"/>
    <property type="project" value="UniProtKB-ARBA"/>
</dbReference>
<dbReference type="InterPro" id="IPR036779">
    <property type="entry name" value="LysM_dom_sf"/>
</dbReference>
<dbReference type="InterPro" id="IPR056562">
    <property type="entry name" value="LysM2_CERK1_LYK3_4_5"/>
</dbReference>
<feature type="chain" id="PRO_5023889783" description="Protein kinase domain-containing protein" evidence="12">
    <location>
        <begin position="28"/>
        <end position="610"/>
    </location>
</feature>
<feature type="transmembrane region" description="Helical" evidence="11">
    <location>
        <begin position="273"/>
        <end position="297"/>
    </location>
</feature>
<gene>
    <name evidence="15" type="ORF">F0562_017886</name>
</gene>
<organism evidence="15 16">
    <name type="scientific">Nyssa sinensis</name>
    <dbReference type="NCBI Taxonomy" id="561372"/>
    <lineage>
        <taxon>Eukaryota</taxon>
        <taxon>Viridiplantae</taxon>
        <taxon>Streptophyta</taxon>
        <taxon>Embryophyta</taxon>
        <taxon>Tracheophyta</taxon>
        <taxon>Spermatophyta</taxon>
        <taxon>Magnoliopsida</taxon>
        <taxon>eudicotyledons</taxon>
        <taxon>Gunneridae</taxon>
        <taxon>Pentapetalae</taxon>
        <taxon>asterids</taxon>
        <taxon>Cornales</taxon>
        <taxon>Nyssaceae</taxon>
        <taxon>Nyssa</taxon>
    </lineage>
</organism>
<feature type="compositionally biased region" description="Pro residues" evidence="10">
    <location>
        <begin position="248"/>
        <end position="259"/>
    </location>
</feature>
<evidence type="ECO:0000259" key="14">
    <source>
        <dbReference type="PROSITE" id="PS51782"/>
    </source>
</evidence>
<evidence type="ECO:0000256" key="10">
    <source>
        <dbReference type="SAM" id="MobiDB-lite"/>
    </source>
</evidence>
<dbReference type="CDD" id="cd12087">
    <property type="entry name" value="TM_EGFR-like"/>
    <property type="match status" value="1"/>
</dbReference>
<evidence type="ECO:0000256" key="9">
    <source>
        <dbReference type="ARBA" id="ARBA00023157"/>
    </source>
</evidence>
<evidence type="ECO:0000256" key="7">
    <source>
        <dbReference type="ARBA" id="ARBA00022989"/>
    </source>
</evidence>
<evidence type="ECO:0000313" key="15">
    <source>
        <dbReference type="EMBL" id="KAA8514707.1"/>
    </source>
</evidence>
<evidence type="ECO:0000256" key="1">
    <source>
        <dbReference type="ARBA" id="ARBA00004162"/>
    </source>
</evidence>
<keyword evidence="8 11" id="KW-0472">Membrane</keyword>